<organism evidence="1 2">
    <name type="scientific">Oryza sativa subsp. indica</name>
    <name type="common">Rice</name>
    <dbReference type="NCBI Taxonomy" id="39946"/>
    <lineage>
        <taxon>Eukaryota</taxon>
        <taxon>Viridiplantae</taxon>
        <taxon>Streptophyta</taxon>
        <taxon>Embryophyta</taxon>
        <taxon>Tracheophyta</taxon>
        <taxon>Spermatophyta</taxon>
        <taxon>Magnoliopsida</taxon>
        <taxon>Liliopsida</taxon>
        <taxon>Poales</taxon>
        <taxon>Poaceae</taxon>
        <taxon>BOP clade</taxon>
        <taxon>Oryzoideae</taxon>
        <taxon>Oryzeae</taxon>
        <taxon>Oryzinae</taxon>
        <taxon>Oryza</taxon>
        <taxon>Oryza sativa</taxon>
    </lineage>
</organism>
<dbReference type="Gramene" id="BGIOSGA028428-TA">
    <property type="protein sequence ID" value="BGIOSGA028428-PA"/>
    <property type="gene ID" value="BGIOSGA028428"/>
</dbReference>
<dbReference type="AlphaFoldDB" id="B8B9J3"/>
<accession>B8B9J3</accession>
<gene>
    <name evidence="1" type="ORF">OsI_28728</name>
</gene>
<name>B8B9J3_ORYSI</name>
<protein>
    <submittedName>
        <fullName evidence="1">Uncharacterized protein</fullName>
    </submittedName>
</protein>
<evidence type="ECO:0000313" key="1">
    <source>
        <dbReference type="EMBL" id="EEC83336.1"/>
    </source>
</evidence>
<reference evidence="1 2" key="1">
    <citation type="journal article" date="2005" name="PLoS Biol.">
        <title>The genomes of Oryza sativa: a history of duplications.</title>
        <authorList>
            <person name="Yu J."/>
            <person name="Wang J."/>
            <person name="Lin W."/>
            <person name="Li S."/>
            <person name="Li H."/>
            <person name="Zhou J."/>
            <person name="Ni P."/>
            <person name="Dong W."/>
            <person name="Hu S."/>
            <person name="Zeng C."/>
            <person name="Zhang J."/>
            <person name="Zhang Y."/>
            <person name="Li R."/>
            <person name="Xu Z."/>
            <person name="Li S."/>
            <person name="Li X."/>
            <person name="Zheng H."/>
            <person name="Cong L."/>
            <person name="Lin L."/>
            <person name="Yin J."/>
            <person name="Geng J."/>
            <person name="Li G."/>
            <person name="Shi J."/>
            <person name="Liu J."/>
            <person name="Lv H."/>
            <person name="Li J."/>
            <person name="Wang J."/>
            <person name="Deng Y."/>
            <person name="Ran L."/>
            <person name="Shi X."/>
            <person name="Wang X."/>
            <person name="Wu Q."/>
            <person name="Li C."/>
            <person name="Ren X."/>
            <person name="Wang J."/>
            <person name="Wang X."/>
            <person name="Li D."/>
            <person name="Liu D."/>
            <person name="Zhang X."/>
            <person name="Ji Z."/>
            <person name="Zhao W."/>
            <person name="Sun Y."/>
            <person name="Zhang Z."/>
            <person name="Bao J."/>
            <person name="Han Y."/>
            <person name="Dong L."/>
            <person name="Ji J."/>
            <person name="Chen P."/>
            <person name="Wu S."/>
            <person name="Liu J."/>
            <person name="Xiao Y."/>
            <person name="Bu D."/>
            <person name="Tan J."/>
            <person name="Yang L."/>
            <person name="Ye C."/>
            <person name="Zhang J."/>
            <person name="Xu J."/>
            <person name="Zhou Y."/>
            <person name="Yu Y."/>
            <person name="Zhang B."/>
            <person name="Zhuang S."/>
            <person name="Wei H."/>
            <person name="Liu B."/>
            <person name="Lei M."/>
            <person name="Yu H."/>
            <person name="Li Y."/>
            <person name="Xu H."/>
            <person name="Wei S."/>
            <person name="He X."/>
            <person name="Fang L."/>
            <person name="Zhang Z."/>
            <person name="Zhang Y."/>
            <person name="Huang X."/>
            <person name="Su Z."/>
            <person name="Tong W."/>
            <person name="Li J."/>
            <person name="Tong Z."/>
            <person name="Li S."/>
            <person name="Ye J."/>
            <person name="Wang L."/>
            <person name="Fang L."/>
            <person name="Lei T."/>
            <person name="Chen C."/>
            <person name="Chen H."/>
            <person name="Xu Z."/>
            <person name="Li H."/>
            <person name="Huang H."/>
            <person name="Zhang F."/>
            <person name="Xu H."/>
            <person name="Li N."/>
            <person name="Zhao C."/>
            <person name="Li S."/>
            <person name="Dong L."/>
            <person name="Huang Y."/>
            <person name="Li L."/>
            <person name="Xi Y."/>
            <person name="Qi Q."/>
            <person name="Li W."/>
            <person name="Zhang B."/>
            <person name="Hu W."/>
            <person name="Zhang Y."/>
            <person name="Tian X."/>
            <person name="Jiao Y."/>
            <person name="Liang X."/>
            <person name="Jin J."/>
            <person name="Gao L."/>
            <person name="Zheng W."/>
            <person name="Hao B."/>
            <person name="Liu S."/>
            <person name="Wang W."/>
            <person name="Yuan L."/>
            <person name="Cao M."/>
            <person name="McDermott J."/>
            <person name="Samudrala R."/>
            <person name="Wang J."/>
            <person name="Wong G.K."/>
            <person name="Yang H."/>
        </authorList>
    </citation>
    <scope>NUCLEOTIDE SEQUENCE [LARGE SCALE GENOMIC DNA]</scope>
    <source>
        <strain evidence="2">cv. 93-11</strain>
    </source>
</reference>
<keyword evidence="2" id="KW-1185">Reference proteome</keyword>
<sequence length="144" mass="15419">MSTGNMLADLSSINGYHEGLPMVLAHIATYAALALPPTVDARHHSRRGQEDLDHLVIFGAMNPATSANGAAAIIDPPSSTPSWPRSIKLNRANGCCGGCDDGSSTMALGVHWEVCLKESVVAFAFLAVKFEHWIQIMDLLEVTF</sequence>
<proteinExistence type="predicted"/>
<dbReference type="Proteomes" id="UP000007015">
    <property type="component" value="Chromosome 8"/>
</dbReference>
<dbReference type="HOGENOM" id="CLU_150315_0_0_1"/>
<dbReference type="EMBL" id="CM000133">
    <property type="protein sequence ID" value="EEC83336.1"/>
    <property type="molecule type" value="Genomic_DNA"/>
</dbReference>
<evidence type="ECO:0000313" key="2">
    <source>
        <dbReference type="Proteomes" id="UP000007015"/>
    </source>
</evidence>